<feature type="compositionally biased region" description="Polar residues" evidence="1">
    <location>
        <begin position="605"/>
        <end position="616"/>
    </location>
</feature>
<protein>
    <submittedName>
        <fullName evidence="2">Uncharacterized protein</fullName>
    </submittedName>
</protein>
<accession>A0A5S3WFA4</accession>
<reference evidence="2 3" key="1">
    <citation type="submission" date="2018-01" db="EMBL/GenBank/DDBJ databases">
        <authorList>
            <person name="Paulsen S."/>
            <person name="Gram L.K."/>
        </authorList>
    </citation>
    <scope>NUCLEOTIDE SEQUENCE [LARGE SCALE GENOMIC DNA]</scope>
    <source>
        <strain evidence="2 3">S2676</strain>
    </source>
</reference>
<dbReference type="Proteomes" id="UP000310249">
    <property type="component" value="Unassembled WGS sequence"/>
</dbReference>
<reference evidence="3" key="2">
    <citation type="submission" date="2019-06" db="EMBL/GenBank/DDBJ databases">
        <title>Co-occurence of chitin degradation, pigmentation and bioactivity in marine Pseudoalteromonas.</title>
        <authorList>
            <person name="Sonnenschein E.C."/>
            <person name="Bech P.K."/>
        </authorList>
    </citation>
    <scope>NUCLEOTIDE SEQUENCE [LARGE SCALE GENOMIC DNA]</scope>
    <source>
        <strain evidence="3">S2676</strain>
    </source>
</reference>
<gene>
    <name evidence="2" type="ORF">CWB99_22495</name>
</gene>
<feature type="region of interest" description="Disordered" evidence="1">
    <location>
        <begin position="605"/>
        <end position="626"/>
    </location>
</feature>
<comment type="caution">
    <text evidence="2">The sequence shown here is derived from an EMBL/GenBank/DDBJ whole genome shotgun (WGS) entry which is preliminary data.</text>
</comment>
<dbReference type="RefSeq" id="WP_138552213.1">
    <property type="nucleotide sequence ID" value="NZ_PNCH01000034.1"/>
</dbReference>
<sequence>MAWQVNRRWYQFGCILVSVSLSACSYSDAHHVRKGADPKFQDDQVAFRNTYYFRVFDPCDTQQENKVPEFQSLYRFVMTGKASTVANKIQFESGTLKSWEIDPFGANIGFDKATGQFKYVSDKTQRNNQIKANAWAEYQRLLEEYQRLRNQEKGGDSHDPADLITSLNQLMGKQVDDVPADKLNEVSKLTDEIDKVVDASEQLVSASSGTLHTALKDAINEGAAEVKNAHLRQASDALTQFADKRFRIDILKAYSALLKTQITEAVLLNAGTNWSKLLKDNRTVPQSDFNPAFVEVIKANKHLFEPDAKIDDKPVSSTLYNNYKQARGSLLAQFTIPVPNEDELLRWIAKNITPSEVAELNKLDQETKTQRAQLLIEELMAKIEQEAEAAFPDLAAVLKSIGEEPAVVNFDDQHLSALTATQLRSKLKAMLNQRVNLAVSQVSFSGVPESVFTRLSAAMDEQLKIATSVSPLIEHEYGQPAESEQKSASNQVLCKNSGPTERKGFQILGPEGWRTLDQDERLVMAMHSSSEPLTSVLKELSARVIQAKNDQSAGLLPLTQAQLRTTESLRAADQTNPMIELQSDSLKSTQQLCELVAKLTTETLNSEPTSALSSPDLSACKEVTDE</sequence>
<evidence type="ECO:0000313" key="3">
    <source>
        <dbReference type="Proteomes" id="UP000310249"/>
    </source>
</evidence>
<dbReference type="OrthoDB" id="6304388at2"/>
<evidence type="ECO:0000313" key="2">
    <source>
        <dbReference type="EMBL" id="TMP24392.1"/>
    </source>
</evidence>
<dbReference type="AlphaFoldDB" id="A0A5S3WFA4"/>
<organism evidence="2 3">
    <name type="scientific">Pseudoalteromonas rubra</name>
    <dbReference type="NCBI Taxonomy" id="43658"/>
    <lineage>
        <taxon>Bacteria</taxon>
        <taxon>Pseudomonadati</taxon>
        <taxon>Pseudomonadota</taxon>
        <taxon>Gammaproteobacteria</taxon>
        <taxon>Alteromonadales</taxon>
        <taxon>Pseudoalteromonadaceae</taxon>
        <taxon>Pseudoalteromonas</taxon>
    </lineage>
</organism>
<evidence type="ECO:0000256" key="1">
    <source>
        <dbReference type="SAM" id="MobiDB-lite"/>
    </source>
</evidence>
<name>A0A5S3WFA4_9GAMM</name>
<proteinExistence type="predicted"/>
<dbReference type="PROSITE" id="PS51257">
    <property type="entry name" value="PROKAR_LIPOPROTEIN"/>
    <property type="match status" value="1"/>
</dbReference>
<dbReference type="EMBL" id="PNCI01000074">
    <property type="protein sequence ID" value="TMP24392.1"/>
    <property type="molecule type" value="Genomic_DNA"/>
</dbReference>